<feature type="binding site" evidence="9">
    <location>
        <position position="278"/>
    </location>
    <ligand>
        <name>a divalent metal cation</name>
        <dbReference type="ChEBI" id="CHEBI:60240"/>
    </ligand>
</feature>
<evidence type="ECO:0000256" key="7">
    <source>
        <dbReference type="PIRSR" id="PIRSR000106-1"/>
    </source>
</evidence>
<feature type="binding site" evidence="9">
    <location>
        <position position="254"/>
    </location>
    <ligand>
        <name>a divalent metal cation</name>
        <dbReference type="ChEBI" id="CHEBI:60240"/>
    </ligand>
</feature>
<dbReference type="SMART" id="SM01274">
    <property type="entry name" value="malic"/>
    <property type="match status" value="1"/>
</dbReference>
<evidence type="ECO:0000256" key="2">
    <source>
        <dbReference type="ARBA" id="ARBA00008785"/>
    </source>
</evidence>
<protein>
    <recommendedName>
        <fullName evidence="5">Putative malate oxidoreductase [NAD]</fullName>
    </recommendedName>
    <alternativeName>
        <fullName evidence="6">Malic enzyme</fullName>
    </alternativeName>
</protein>
<dbReference type="Pfam" id="PF03949">
    <property type="entry name" value="Malic_M"/>
    <property type="match status" value="1"/>
</dbReference>
<dbReference type="InterPro" id="IPR036291">
    <property type="entry name" value="NAD(P)-bd_dom_sf"/>
</dbReference>
<dbReference type="NCBIfam" id="NF010052">
    <property type="entry name" value="PRK13529.1"/>
    <property type="match status" value="1"/>
</dbReference>
<evidence type="ECO:0000313" key="14">
    <source>
        <dbReference type="Proteomes" id="UP000290624"/>
    </source>
</evidence>
<evidence type="ECO:0000256" key="1">
    <source>
        <dbReference type="ARBA" id="ARBA00001936"/>
    </source>
</evidence>
<feature type="binding site" evidence="9">
    <location>
        <position position="255"/>
    </location>
    <ligand>
        <name>a divalent metal cation</name>
        <dbReference type="ChEBI" id="CHEBI:60240"/>
    </ligand>
</feature>
<evidence type="ECO:0000313" key="13">
    <source>
        <dbReference type="EMBL" id="RXW31873.1"/>
    </source>
</evidence>
<dbReference type="InterPro" id="IPR015884">
    <property type="entry name" value="Malic_enzyme_CS"/>
</dbReference>
<dbReference type="Gene3D" id="3.40.50.10380">
    <property type="entry name" value="Malic enzyme, N-terminal domain"/>
    <property type="match status" value="1"/>
</dbReference>
<keyword evidence="3 9" id="KW-0479">Metal-binding</keyword>
<evidence type="ECO:0000259" key="12">
    <source>
        <dbReference type="SMART" id="SM01274"/>
    </source>
</evidence>
<evidence type="ECO:0000256" key="8">
    <source>
        <dbReference type="PIRSR" id="PIRSR000106-2"/>
    </source>
</evidence>
<dbReference type="GO" id="GO:0006108">
    <property type="term" value="P:malate metabolic process"/>
    <property type="evidence" value="ECO:0007669"/>
    <property type="project" value="TreeGrafter"/>
</dbReference>
<feature type="domain" description="Malic enzyme NAD-binding" evidence="11">
    <location>
        <begin position="279"/>
        <end position="540"/>
    </location>
</feature>
<dbReference type="EMBL" id="PPCV01000006">
    <property type="protein sequence ID" value="RXW31873.1"/>
    <property type="molecule type" value="Genomic_DNA"/>
</dbReference>
<dbReference type="InterPro" id="IPR037062">
    <property type="entry name" value="Malic_N_dom_sf"/>
</dbReference>
<dbReference type="GO" id="GO:0004470">
    <property type="term" value="F:malic enzyme activity"/>
    <property type="evidence" value="ECO:0007669"/>
    <property type="project" value="InterPro"/>
</dbReference>
<feature type="binding site" evidence="8">
    <location>
        <position position="472"/>
    </location>
    <ligand>
        <name>(S)-malate</name>
        <dbReference type="ChEBI" id="CHEBI:15589"/>
    </ligand>
</feature>
<dbReference type="PRINTS" id="PR00072">
    <property type="entry name" value="MALOXRDTASE"/>
</dbReference>
<comment type="caution">
    <text evidence="13">The sequence shown here is derived from an EMBL/GenBank/DDBJ whole genome shotgun (WGS) entry which is preliminary data.</text>
</comment>
<sequence length="580" mass="63026">MAKRPYDVLPGDHGARIRVNIHGSYILRVPRLNRGTAFTHDERVQLGLEGLLPERVTPLEGQLHRAYTRFLRAATPLEKYAYLQGLRDRNTVLFYRLLSEHLDEIMPIVYTPTIGDAIQEFSLWFQQVNAVFLAIDAPDRIEASLRASGKGPDDIDMLIVTDSEGILGIGDQGVGGVLICIGKKSLYTAAGGVDPDRMLPVVLDVGTDNLKLLNDDLYLGLRHARVRGERYDAFVDAFVQAAQAVFPHAMVHWEDFGASNAHRILNRYRDELCTFNDDVQGTAAVVAAAVMAGVSAKGERLRDQRIVISGAGTAGIGVADLLVDLMVSEGLTPEEARSLFWATSSRGLVTDDPHLRFRDFQRPYARVVAETDGWTVDEPARIGLADIVRNVHPTVLIGTSGQPGLFSEAVVRDMAAHVDRPLIFPLSNPTVLAEATPGQLIEWTDGRALIATGSPFGPVTHEGVTYTVAQANNALVFPGLGLGVAVCRASRVTDHMIAAAARAVASLVHLRTPGQSLLPSVRDLRRVSATVAIAVARQAELDGVAGVPLTDPVQQVFDRMWQPVYPELLFGDDDPTSQVL</sequence>
<evidence type="ECO:0000256" key="5">
    <source>
        <dbReference type="ARBA" id="ARBA00073308"/>
    </source>
</evidence>
<comment type="similarity">
    <text evidence="2 10">Belongs to the malic enzymes family.</text>
</comment>
<dbReference type="SUPFAM" id="SSF53223">
    <property type="entry name" value="Aminoacid dehydrogenase-like, N-terminal domain"/>
    <property type="match status" value="1"/>
</dbReference>
<evidence type="ECO:0000256" key="4">
    <source>
        <dbReference type="ARBA" id="ARBA00023027"/>
    </source>
</evidence>
<dbReference type="PROSITE" id="PS00331">
    <property type="entry name" value="MALIC_ENZYMES"/>
    <property type="match status" value="1"/>
</dbReference>
<dbReference type="PANTHER" id="PTHR23406:SF34">
    <property type="entry name" value="NAD-DEPENDENT MALIC ENZYME, MITOCHONDRIAL"/>
    <property type="match status" value="1"/>
</dbReference>
<dbReference type="PIRSF" id="PIRSF000106">
    <property type="entry name" value="ME"/>
    <property type="match status" value="1"/>
</dbReference>
<feature type="binding site" evidence="8">
    <location>
        <position position="428"/>
    </location>
    <ligand>
        <name>(S)-malate</name>
        <dbReference type="ChEBI" id="CHEBI:15589"/>
    </ligand>
</feature>
<evidence type="ECO:0000256" key="10">
    <source>
        <dbReference type="RuleBase" id="RU003427"/>
    </source>
</evidence>
<dbReference type="OrthoDB" id="3314528at2"/>
<proteinExistence type="inferred from homology"/>
<dbReference type="GO" id="GO:0016616">
    <property type="term" value="F:oxidoreductase activity, acting on the CH-OH group of donors, NAD or NADP as acceptor"/>
    <property type="evidence" value="ECO:0007669"/>
    <property type="project" value="InterPro"/>
</dbReference>
<keyword evidence="14" id="KW-1185">Reference proteome</keyword>
<evidence type="ECO:0000256" key="3">
    <source>
        <dbReference type="ARBA" id="ARBA00022723"/>
    </source>
</evidence>
<dbReference type="GO" id="GO:0046872">
    <property type="term" value="F:metal ion binding"/>
    <property type="evidence" value="ECO:0007669"/>
    <property type="project" value="UniProtKB-KW"/>
</dbReference>
<dbReference type="InterPro" id="IPR012302">
    <property type="entry name" value="Malic_NAD-bd"/>
</dbReference>
<feature type="domain" description="Malic enzyme N-terminal" evidence="12">
    <location>
        <begin position="87"/>
        <end position="269"/>
    </location>
</feature>
<keyword evidence="13" id="KW-0560">Oxidoreductase</keyword>
<dbReference type="InterPro" id="IPR001891">
    <property type="entry name" value="Malic_OxRdtase"/>
</dbReference>
<accession>A0A4Q2EFV7</accession>
<name>A0A4Q2EFV7_9ACTN</name>
<evidence type="ECO:0000256" key="6">
    <source>
        <dbReference type="ARBA" id="ARBA00082317"/>
    </source>
</evidence>
<dbReference type="FunFam" id="3.40.50.10380:FF:000001">
    <property type="entry name" value="NAD-dependent malic enzyme"/>
    <property type="match status" value="1"/>
</dbReference>
<dbReference type="AlphaFoldDB" id="A0A4Q2EFV7"/>
<feature type="active site" description="Proton donor" evidence="7">
    <location>
        <position position="110"/>
    </location>
</feature>
<dbReference type="InterPro" id="IPR046346">
    <property type="entry name" value="Aminoacid_DH-like_N_sf"/>
</dbReference>
<dbReference type="Gene3D" id="3.40.50.720">
    <property type="entry name" value="NAD(P)-binding Rossmann-like Domain"/>
    <property type="match status" value="1"/>
</dbReference>
<dbReference type="PANTHER" id="PTHR23406">
    <property type="entry name" value="MALIC ENZYME-RELATED"/>
    <property type="match status" value="1"/>
</dbReference>
<dbReference type="InterPro" id="IPR012301">
    <property type="entry name" value="Malic_N_dom"/>
</dbReference>
<dbReference type="Pfam" id="PF00390">
    <property type="entry name" value="malic"/>
    <property type="match status" value="1"/>
</dbReference>
<dbReference type="SMART" id="SM00919">
    <property type="entry name" value="Malic_M"/>
    <property type="match status" value="1"/>
</dbReference>
<dbReference type="GO" id="GO:0005829">
    <property type="term" value="C:cytosol"/>
    <property type="evidence" value="ECO:0007669"/>
    <property type="project" value="TreeGrafter"/>
</dbReference>
<feature type="active site" description="Proton acceptor" evidence="7">
    <location>
        <position position="183"/>
    </location>
</feature>
<dbReference type="RefSeq" id="WP_129459089.1">
    <property type="nucleotide sequence ID" value="NZ_PPCV01000006.1"/>
</dbReference>
<reference evidence="13 14" key="1">
    <citation type="submission" date="2018-01" db="EMBL/GenBank/DDBJ databases">
        <title>Lactibacter flavus gen. nov., sp. nov., a novel bacterium of the family Propionibacteriaceae isolated from raw milk and dairy products.</title>
        <authorList>
            <person name="Wenning M."/>
            <person name="Breitenwieser F."/>
            <person name="Huptas C."/>
            <person name="von Neubeck M."/>
            <person name="Busse H.-J."/>
            <person name="Scherer S."/>
        </authorList>
    </citation>
    <scope>NUCLEOTIDE SEQUENCE [LARGE SCALE GENOMIC DNA]</scope>
    <source>
        <strain evidence="13 14">VG341</strain>
    </source>
</reference>
<comment type="cofactor">
    <cofactor evidence="9">
        <name>Mg(2+)</name>
        <dbReference type="ChEBI" id="CHEBI:18420"/>
    </cofactor>
    <cofactor evidence="9">
        <name>Mn(2+)</name>
        <dbReference type="ChEBI" id="CHEBI:29035"/>
    </cofactor>
    <text evidence="9">Divalent metal cations. Prefers magnesium or manganese.</text>
</comment>
<dbReference type="Proteomes" id="UP000290624">
    <property type="component" value="Unassembled WGS sequence"/>
</dbReference>
<keyword evidence="4" id="KW-0520">NAD</keyword>
<evidence type="ECO:0000256" key="9">
    <source>
        <dbReference type="PIRSR" id="PIRSR000106-3"/>
    </source>
</evidence>
<evidence type="ECO:0000259" key="11">
    <source>
        <dbReference type="SMART" id="SM00919"/>
    </source>
</evidence>
<dbReference type="GO" id="GO:0051287">
    <property type="term" value="F:NAD binding"/>
    <property type="evidence" value="ECO:0007669"/>
    <property type="project" value="InterPro"/>
</dbReference>
<dbReference type="SUPFAM" id="SSF51735">
    <property type="entry name" value="NAD(P)-binding Rossmann-fold domains"/>
    <property type="match status" value="1"/>
</dbReference>
<gene>
    <name evidence="13" type="ORF">C1706_10025</name>
</gene>
<comment type="cofactor">
    <cofactor evidence="1">
        <name>Mn(2+)</name>
        <dbReference type="ChEBI" id="CHEBI:29035"/>
    </cofactor>
</comment>
<organism evidence="13 14">
    <name type="scientific">Propioniciclava flava</name>
    <dbReference type="NCBI Taxonomy" id="2072026"/>
    <lineage>
        <taxon>Bacteria</taxon>
        <taxon>Bacillati</taxon>
        <taxon>Actinomycetota</taxon>
        <taxon>Actinomycetes</taxon>
        <taxon>Propionibacteriales</taxon>
        <taxon>Propionibacteriaceae</taxon>
        <taxon>Propioniciclava</taxon>
    </lineage>
</organism>